<dbReference type="RefSeq" id="WP_066198872.1">
    <property type="nucleotide sequence ID" value="NZ_JARSFA010000029.1"/>
</dbReference>
<organism evidence="1 2">
    <name type="scientific">Cytobacillus horneckiae</name>
    <dbReference type="NCBI Taxonomy" id="549687"/>
    <lineage>
        <taxon>Bacteria</taxon>
        <taxon>Bacillati</taxon>
        <taxon>Bacillota</taxon>
        <taxon>Bacilli</taxon>
        <taxon>Bacillales</taxon>
        <taxon>Bacillaceae</taxon>
        <taxon>Cytobacillus</taxon>
    </lineage>
</organism>
<name>A0A2N0ZHP1_9BACI</name>
<dbReference type="AlphaFoldDB" id="A0A2N0ZHP1"/>
<protein>
    <submittedName>
        <fullName evidence="1">Uncharacterized protein</fullName>
    </submittedName>
</protein>
<keyword evidence="2" id="KW-1185">Reference proteome</keyword>
<dbReference type="EMBL" id="PISD01000019">
    <property type="protein sequence ID" value="PKG29045.1"/>
    <property type="molecule type" value="Genomic_DNA"/>
</dbReference>
<accession>A0A2N0ZHP1</accession>
<evidence type="ECO:0000313" key="2">
    <source>
        <dbReference type="Proteomes" id="UP000233343"/>
    </source>
</evidence>
<sequence length="94" mass="10893">MDKRKLKSNVSAVIKNFELENHDLESWYYAPALNEDTEGEQFTYIVSGTEPKMGSNLKMMIYVENNEKGLLMMANGKQYYLAGEESIFDEVRKK</sequence>
<gene>
    <name evidence="1" type="ORF">CWS20_09760</name>
</gene>
<proteinExistence type="predicted"/>
<dbReference type="Proteomes" id="UP000233343">
    <property type="component" value="Unassembled WGS sequence"/>
</dbReference>
<evidence type="ECO:0000313" key="1">
    <source>
        <dbReference type="EMBL" id="PKG29045.1"/>
    </source>
</evidence>
<reference evidence="1 2" key="1">
    <citation type="journal article" date="2010" name="Int. J. Syst. Evol. Microbiol.">
        <title>Bacillus horneckiae sp. nov., isolated from a spacecraft-assembly clean room.</title>
        <authorList>
            <person name="Vaishampayan P."/>
            <person name="Probst A."/>
            <person name="Krishnamurthi S."/>
            <person name="Ghosh S."/>
            <person name="Osman S."/>
            <person name="McDowall A."/>
            <person name="Ruckmani A."/>
            <person name="Mayilraj S."/>
            <person name="Venkateswaran K."/>
        </authorList>
    </citation>
    <scope>NUCLEOTIDE SEQUENCE [LARGE SCALE GENOMIC DNA]</scope>
    <source>
        <strain evidence="2">1PO1SC</strain>
    </source>
</reference>
<comment type="caution">
    <text evidence="1">The sequence shown here is derived from an EMBL/GenBank/DDBJ whole genome shotgun (WGS) entry which is preliminary data.</text>
</comment>